<dbReference type="InterPro" id="IPR025514">
    <property type="entry name" value="DUF4402"/>
</dbReference>
<feature type="signal peptide" evidence="1">
    <location>
        <begin position="1"/>
        <end position="22"/>
    </location>
</feature>
<dbReference type="STRING" id="796620.VIBC2010_06914"/>
<dbReference type="RefSeq" id="WP_009601109.1">
    <property type="nucleotide sequence ID" value="NZ_AEIU01000069.1"/>
</dbReference>
<name>E3BJB0_9VIBR</name>
<keyword evidence="3" id="KW-1185">Reference proteome</keyword>
<gene>
    <name evidence="2" type="ORF">VIBC2010_06914</name>
</gene>
<sequence length="151" mass="15612">MKKLIQVAALSAFTFSATNALAVTDTFNATLKVKQAISLTKDKDLDFGEVLTTHNTDIVVGQSDAGAAKFTINGENNAPVTVTINDTDLVHTDGTNKIAATFDFNATPTLSGTGAADLLIGGTAKVADAVTANNFIAGTYQAAVNVDVVYQ</sequence>
<protein>
    <recommendedName>
        <fullName evidence="4">DUF4402 domain-containing protein</fullName>
    </recommendedName>
</protein>
<evidence type="ECO:0000313" key="3">
    <source>
        <dbReference type="Proteomes" id="UP000002943"/>
    </source>
</evidence>
<organism evidence="2 3">
    <name type="scientific">Vibrio caribbeanicus ATCC BAA-2122</name>
    <dbReference type="NCBI Taxonomy" id="796620"/>
    <lineage>
        <taxon>Bacteria</taxon>
        <taxon>Pseudomonadati</taxon>
        <taxon>Pseudomonadota</taxon>
        <taxon>Gammaproteobacteria</taxon>
        <taxon>Vibrionales</taxon>
        <taxon>Vibrionaceae</taxon>
        <taxon>Vibrio</taxon>
    </lineage>
</organism>
<comment type="caution">
    <text evidence="2">The sequence shown here is derived from an EMBL/GenBank/DDBJ whole genome shotgun (WGS) entry which is preliminary data.</text>
</comment>
<dbReference type="OrthoDB" id="5828630at2"/>
<evidence type="ECO:0008006" key="4">
    <source>
        <dbReference type="Google" id="ProtNLM"/>
    </source>
</evidence>
<dbReference type="Proteomes" id="UP000002943">
    <property type="component" value="Unassembled WGS sequence"/>
</dbReference>
<dbReference type="EMBL" id="AEIU01000069">
    <property type="protein sequence ID" value="EFP96679.1"/>
    <property type="molecule type" value="Genomic_DNA"/>
</dbReference>
<dbReference type="Pfam" id="PF14352">
    <property type="entry name" value="DUF4402"/>
    <property type="match status" value="1"/>
</dbReference>
<feature type="chain" id="PRO_5003167390" description="DUF4402 domain-containing protein" evidence="1">
    <location>
        <begin position="23"/>
        <end position="151"/>
    </location>
</feature>
<evidence type="ECO:0000256" key="1">
    <source>
        <dbReference type="SAM" id="SignalP"/>
    </source>
</evidence>
<dbReference type="AlphaFoldDB" id="E3BJB0"/>
<accession>E3BJB0</accession>
<proteinExistence type="predicted"/>
<dbReference type="eggNOG" id="ENOG50315YN">
    <property type="taxonomic scope" value="Bacteria"/>
</dbReference>
<evidence type="ECO:0000313" key="2">
    <source>
        <dbReference type="EMBL" id="EFP96679.1"/>
    </source>
</evidence>
<keyword evidence="1" id="KW-0732">Signal</keyword>
<reference evidence="2 3" key="1">
    <citation type="journal article" date="2012" name="Int. J. Syst. Evol. Microbiol.">
        <title>Vibrio caribbeanicus sp. nov., isolated from the marine sponge Scleritoderma cyanea.</title>
        <authorList>
            <person name="Hoffmann M."/>
            <person name="Monday S.R."/>
            <person name="Allard M.W."/>
            <person name="Strain E.A."/>
            <person name="Whittaker P."/>
            <person name="Naum M."/>
            <person name="McCarthy P.J."/>
            <person name="Lopez J.V."/>
            <person name="Fischer M."/>
            <person name="Brown E.W."/>
        </authorList>
    </citation>
    <scope>NUCLEOTIDE SEQUENCE [LARGE SCALE GENOMIC DNA]</scope>
    <source>
        <strain evidence="2 3">ATCC BAA-2122</strain>
    </source>
</reference>